<protein>
    <recommendedName>
        <fullName evidence="11">(R,R)-butanediol dehydrogenase / meso-butanediol dehydrogenase / diacetyl reductase</fullName>
    </recommendedName>
</protein>
<dbReference type="InterPro" id="IPR011032">
    <property type="entry name" value="GroES-like_sf"/>
</dbReference>
<comment type="cofactor">
    <cofactor evidence="1 6">
        <name>Zn(2+)</name>
        <dbReference type="ChEBI" id="CHEBI:29105"/>
    </cofactor>
</comment>
<dbReference type="InterPro" id="IPR013149">
    <property type="entry name" value="ADH-like_C"/>
</dbReference>
<evidence type="ECO:0000256" key="3">
    <source>
        <dbReference type="ARBA" id="ARBA00022723"/>
    </source>
</evidence>
<dbReference type="Pfam" id="PF00107">
    <property type="entry name" value="ADH_zinc_N"/>
    <property type="match status" value="1"/>
</dbReference>
<evidence type="ECO:0000256" key="4">
    <source>
        <dbReference type="ARBA" id="ARBA00022833"/>
    </source>
</evidence>
<keyword evidence="4 6" id="KW-0862">Zinc</keyword>
<dbReference type="PROSITE" id="PS00059">
    <property type="entry name" value="ADH_ZINC"/>
    <property type="match status" value="1"/>
</dbReference>
<evidence type="ECO:0000313" key="9">
    <source>
        <dbReference type="EMBL" id="RWR20592.1"/>
    </source>
</evidence>
<dbReference type="RefSeq" id="WP_240663804.1">
    <property type="nucleotide sequence ID" value="NZ_RBZY01000015.1"/>
</dbReference>
<name>A0A3S3LMA3_9MICO</name>
<keyword evidence="3 6" id="KW-0479">Metal-binding</keyword>
<dbReference type="Pfam" id="PF08240">
    <property type="entry name" value="ADH_N"/>
    <property type="match status" value="1"/>
</dbReference>
<dbReference type="Gene3D" id="3.40.50.720">
    <property type="entry name" value="NAD(P)-binding Rossmann-like Domain"/>
    <property type="match status" value="1"/>
</dbReference>
<dbReference type="InterPro" id="IPR036291">
    <property type="entry name" value="NAD(P)-bd_dom_sf"/>
</dbReference>
<feature type="domain" description="Alcohol dehydrogenase-like C-terminal" evidence="7">
    <location>
        <begin position="171"/>
        <end position="297"/>
    </location>
</feature>
<dbReference type="InterPro" id="IPR002328">
    <property type="entry name" value="ADH_Zn_CS"/>
</dbReference>
<dbReference type="InterPro" id="IPR013154">
    <property type="entry name" value="ADH-like_N"/>
</dbReference>
<keyword evidence="5" id="KW-0560">Oxidoreductase</keyword>
<organism evidence="9 10">
    <name type="scientific">Microbacterium enclense</name>
    <dbReference type="NCBI Taxonomy" id="993073"/>
    <lineage>
        <taxon>Bacteria</taxon>
        <taxon>Bacillati</taxon>
        <taxon>Actinomycetota</taxon>
        <taxon>Actinomycetes</taxon>
        <taxon>Micrococcales</taxon>
        <taxon>Microbacteriaceae</taxon>
        <taxon>Microbacterium</taxon>
    </lineage>
</organism>
<proteinExistence type="inferred from homology"/>
<evidence type="ECO:0000256" key="5">
    <source>
        <dbReference type="ARBA" id="ARBA00023002"/>
    </source>
</evidence>
<feature type="domain" description="Alcohol dehydrogenase-like N-terminal" evidence="8">
    <location>
        <begin position="23"/>
        <end position="130"/>
    </location>
</feature>
<dbReference type="Proteomes" id="UP000285970">
    <property type="component" value="Unassembled WGS sequence"/>
</dbReference>
<comment type="similarity">
    <text evidence="2 6">Belongs to the zinc-containing alcohol dehydrogenase family.</text>
</comment>
<dbReference type="SUPFAM" id="SSF51735">
    <property type="entry name" value="NAD(P)-binding Rossmann-fold domains"/>
    <property type="match status" value="1"/>
</dbReference>
<sequence>MRAAVLHGVGDLRIEDRPVPVPGPGEALVRVTGCGVCGSDATEYSRGPVLTHLPVVLGHEFTGTVEAVGDDVDLPLGAQVVCGAGISCGECKPCLTGRTNLCRRYRTAGLQVDGGLAEYVRVPAATLLDVSASGLGSDTLALAQPMAIAVHAVSRSGLKAGQDAVVLGVGGIGAFLTYAAASVGARVLAVDRSPARLALARDLGAERTLLAGEDSVVAELSASGREADVLFEVTGSRAGWDEIVAAALLGAVLVPVGIQREDVPVPLGAWTLREYTIVGTVAHAIAADLPRAVELLAARGDWTDVADEVLPLEEVADGALEPLTRGGSRQIKTVIDPTATRRRVARHGSTASD</sequence>
<evidence type="ECO:0008006" key="11">
    <source>
        <dbReference type="Google" id="ProtNLM"/>
    </source>
</evidence>
<accession>A0A3S3LMA3</accession>
<comment type="caution">
    <text evidence="9">The sequence shown here is derived from an EMBL/GenBank/DDBJ whole genome shotgun (WGS) entry which is preliminary data.</text>
</comment>
<dbReference type="EMBL" id="RBZY01000015">
    <property type="protein sequence ID" value="RWR20592.1"/>
    <property type="molecule type" value="Genomic_DNA"/>
</dbReference>
<dbReference type="GO" id="GO:0008270">
    <property type="term" value="F:zinc ion binding"/>
    <property type="evidence" value="ECO:0007669"/>
    <property type="project" value="InterPro"/>
</dbReference>
<evidence type="ECO:0000259" key="8">
    <source>
        <dbReference type="Pfam" id="PF08240"/>
    </source>
</evidence>
<gene>
    <name evidence="9" type="ORF">D8Y23_05720</name>
</gene>
<dbReference type="Gene3D" id="3.90.180.10">
    <property type="entry name" value="Medium-chain alcohol dehydrogenases, catalytic domain"/>
    <property type="match status" value="1"/>
</dbReference>
<dbReference type="GO" id="GO:0016491">
    <property type="term" value="F:oxidoreductase activity"/>
    <property type="evidence" value="ECO:0007669"/>
    <property type="project" value="UniProtKB-KW"/>
</dbReference>
<evidence type="ECO:0000259" key="7">
    <source>
        <dbReference type="Pfam" id="PF00107"/>
    </source>
</evidence>
<reference evidence="9 10" key="1">
    <citation type="journal article" date="2018" name="Front. Microbiol.">
        <title>Novel Insights Into Bacterial Dimethylsulfoniopropionate Catabolism in the East China Sea.</title>
        <authorList>
            <person name="Liu J."/>
            <person name="Liu J."/>
            <person name="Zhang S.H."/>
            <person name="Liang J."/>
            <person name="Lin H."/>
            <person name="Song D."/>
            <person name="Yang G.P."/>
            <person name="Todd J.D."/>
            <person name="Zhang X.H."/>
        </authorList>
    </citation>
    <scope>NUCLEOTIDE SEQUENCE [LARGE SCALE GENOMIC DNA]</scope>
    <source>
        <strain evidence="9 10">ZYFD042</strain>
    </source>
</reference>
<dbReference type="SUPFAM" id="SSF50129">
    <property type="entry name" value="GroES-like"/>
    <property type="match status" value="1"/>
</dbReference>
<dbReference type="PANTHER" id="PTHR43161">
    <property type="entry name" value="SORBITOL DEHYDROGENASE"/>
    <property type="match status" value="1"/>
</dbReference>
<evidence type="ECO:0000256" key="1">
    <source>
        <dbReference type="ARBA" id="ARBA00001947"/>
    </source>
</evidence>
<evidence type="ECO:0000256" key="2">
    <source>
        <dbReference type="ARBA" id="ARBA00008072"/>
    </source>
</evidence>
<evidence type="ECO:0000256" key="6">
    <source>
        <dbReference type="RuleBase" id="RU361277"/>
    </source>
</evidence>
<dbReference type="AlphaFoldDB" id="A0A3S3LMA3"/>
<evidence type="ECO:0000313" key="10">
    <source>
        <dbReference type="Proteomes" id="UP000285970"/>
    </source>
</evidence>